<proteinExistence type="predicted"/>
<comment type="caution">
    <text evidence="1">The sequence shown here is derived from an EMBL/GenBank/DDBJ whole genome shotgun (WGS) entry which is preliminary data.</text>
</comment>
<organism evidence="1 2">
    <name type="scientific">Riccia sorocarpa</name>
    <dbReference type="NCBI Taxonomy" id="122646"/>
    <lineage>
        <taxon>Eukaryota</taxon>
        <taxon>Viridiplantae</taxon>
        <taxon>Streptophyta</taxon>
        <taxon>Embryophyta</taxon>
        <taxon>Marchantiophyta</taxon>
        <taxon>Marchantiopsida</taxon>
        <taxon>Marchantiidae</taxon>
        <taxon>Marchantiales</taxon>
        <taxon>Ricciaceae</taxon>
        <taxon>Riccia</taxon>
    </lineage>
</organism>
<sequence length="163" mass="18449">MENVDAALGRLLRASSSVDSTQIVAQLKEVVTELRAMRYASESCDASLLEVKTSVASLTTMKTCLESILQMVSRAMEKLVETPLKNVQLLLNSIWLRLAAISTYGNNYPDRLESLKDAFKVDYIYQKSIWDDVEANPRNPRNAQQNRDQWGWVPDQVVLAEVR</sequence>
<evidence type="ECO:0000313" key="2">
    <source>
        <dbReference type="Proteomes" id="UP001633002"/>
    </source>
</evidence>
<dbReference type="EMBL" id="JBJQOH010000002">
    <property type="protein sequence ID" value="KAL3697007.1"/>
    <property type="molecule type" value="Genomic_DNA"/>
</dbReference>
<keyword evidence="2" id="KW-1185">Reference proteome</keyword>
<reference evidence="1 2" key="1">
    <citation type="submission" date="2024-09" db="EMBL/GenBank/DDBJ databases">
        <title>Chromosome-scale assembly of Riccia sorocarpa.</title>
        <authorList>
            <person name="Paukszto L."/>
        </authorList>
    </citation>
    <scope>NUCLEOTIDE SEQUENCE [LARGE SCALE GENOMIC DNA]</scope>
    <source>
        <strain evidence="1">LP-2024</strain>
        <tissue evidence="1">Aerial parts of the thallus</tissue>
    </source>
</reference>
<accession>A0ABD3HZV8</accession>
<protein>
    <submittedName>
        <fullName evidence="1">Uncharacterized protein</fullName>
    </submittedName>
</protein>
<evidence type="ECO:0000313" key="1">
    <source>
        <dbReference type="EMBL" id="KAL3697007.1"/>
    </source>
</evidence>
<dbReference type="Proteomes" id="UP001633002">
    <property type="component" value="Unassembled WGS sequence"/>
</dbReference>
<dbReference type="AlphaFoldDB" id="A0ABD3HZV8"/>
<name>A0ABD3HZV8_9MARC</name>
<gene>
    <name evidence="1" type="ORF">R1sor_011083</name>
</gene>